<name>A0A239NUE5_9ACTN</name>
<comment type="similarity">
    <text evidence="1">Belongs to the C/M/P thioester hydrolase family.</text>
</comment>
<sequence length="815" mass="88053">MASRMSIGRLFSHFATTKSDEPALVAGDGSEQITWAELHRRTNRLARAYAAAGVAKDDTVAIALPNCAEFFCACVAAWKLGGTVMPLSHKFPEAERRRVLDLARPALLVGSEAVEGLATLPAGFVPDPGLGDGELPDVVPTYWKALTSGGSTGKPKLIVSHDDPHYDPESPDVDYMHADGVHLVCGPLYHNAAFIYSARGLFSGNRLVIMPRFDPGLALDLIERHRVTWLQMVPTHMNRLRRLPEERLAGADVSSVRTLVHVGGPCPPRLKLEFIDWLGPDRVVEIYAGTESQGVTRITGREWLEHRGSVGRAIRGSRFEVQDEEGRVVPPGVVGEVFLMPAGGPGSTYHYIGAEPRGRKGWESLGDLGWYDEDGYLYLADRSTDCIVSGGANIYPAEVEGALESHPRVRACAVVGLPDDDLGQRTVALVEAVGDRPPPPADELDEYLRPLLAAYKRPRAYEFVDRPLRDEAGKVRRSALRADRLPGGPADGRLVLPSRDRWRDLRTGSAAVDRLLRVLDVDRVGERTFVGLSMDRPTHRVFGGQLLAQAAVAAARTAPGDVALHSLHGYFARVGDPAAPIRYEVTTLRAGRSFHLQRVDARQGEEIIGTVTCSMQRGEPDHLAHQVPEQGSSTPPEDAPARYPFAERASDDGTPAGPVELREGPQGAPPGPLAPSEVWLRVPTGLPDDPLLHRVLVVYMSDYTILRAAFRGHAVPRETTSGASLDHAVWLHRSGRADRWVHYVSTSPSAGAARALGSGSMFSEDGRLVATSAQEMVIRFRSGPPAARGTEATAGTEAVSVATGRTGRAGESAHA</sequence>
<dbReference type="Pfam" id="PF02551">
    <property type="entry name" value="Acyl_CoA_thio"/>
    <property type="match status" value="1"/>
</dbReference>
<dbReference type="Gene3D" id="3.40.50.12780">
    <property type="entry name" value="N-terminal domain of ligase-like"/>
    <property type="match status" value="1"/>
</dbReference>
<dbReference type="Pfam" id="PF13622">
    <property type="entry name" value="4HBT_3"/>
    <property type="match status" value="1"/>
</dbReference>
<dbReference type="Gene3D" id="2.40.160.210">
    <property type="entry name" value="Acyl-CoA thioesterase, double hotdog domain"/>
    <property type="match status" value="1"/>
</dbReference>
<dbReference type="InterPro" id="IPR000873">
    <property type="entry name" value="AMP-dep_synth/lig_dom"/>
</dbReference>
<proteinExistence type="inferred from homology"/>
<keyword evidence="9" id="KW-1185">Reference proteome</keyword>
<dbReference type="Proteomes" id="UP000198318">
    <property type="component" value="Unassembled WGS sequence"/>
</dbReference>
<evidence type="ECO:0000256" key="2">
    <source>
        <dbReference type="ARBA" id="ARBA00022801"/>
    </source>
</evidence>
<evidence type="ECO:0000256" key="1">
    <source>
        <dbReference type="ARBA" id="ARBA00006538"/>
    </source>
</evidence>
<dbReference type="GO" id="GO:0047617">
    <property type="term" value="F:fatty acyl-CoA hydrolase activity"/>
    <property type="evidence" value="ECO:0007669"/>
    <property type="project" value="InterPro"/>
</dbReference>
<accession>A0A239NUE5</accession>
<feature type="domain" description="AMP-dependent synthetase/ligase" evidence="4">
    <location>
        <begin position="12"/>
        <end position="110"/>
    </location>
</feature>
<dbReference type="Gene3D" id="3.30.300.30">
    <property type="match status" value="1"/>
</dbReference>
<feature type="region of interest" description="Disordered" evidence="3">
    <location>
        <begin position="784"/>
        <end position="815"/>
    </location>
</feature>
<dbReference type="InterPro" id="IPR025110">
    <property type="entry name" value="AMP-bd_C"/>
</dbReference>
<evidence type="ECO:0000256" key="3">
    <source>
        <dbReference type="SAM" id="MobiDB-lite"/>
    </source>
</evidence>
<dbReference type="InterPro" id="IPR025652">
    <property type="entry name" value="TesB_C"/>
</dbReference>
<evidence type="ECO:0000259" key="4">
    <source>
        <dbReference type="Pfam" id="PF00501"/>
    </source>
</evidence>
<dbReference type="GO" id="GO:0009062">
    <property type="term" value="P:fatty acid catabolic process"/>
    <property type="evidence" value="ECO:0007669"/>
    <property type="project" value="TreeGrafter"/>
</dbReference>
<dbReference type="PANTHER" id="PTHR11066">
    <property type="entry name" value="ACYL-COA THIOESTERASE"/>
    <property type="match status" value="1"/>
</dbReference>
<feature type="domain" description="Acyl-CoA thioesterase-like N-terminal HotDog" evidence="7">
    <location>
        <begin position="538"/>
        <end position="615"/>
    </location>
</feature>
<feature type="compositionally biased region" description="Low complexity" evidence="3">
    <location>
        <begin position="784"/>
        <end position="804"/>
    </location>
</feature>
<dbReference type="InterPro" id="IPR042171">
    <property type="entry name" value="Acyl-CoA_hotdog"/>
</dbReference>
<dbReference type="SUPFAM" id="SSF54637">
    <property type="entry name" value="Thioesterase/thiol ester dehydrase-isomerase"/>
    <property type="match status" value="2"/>
</dbReference>
<keyword evidence="2" id="KW-0378">Hydrolase</keyword>
<dbReference type="InterPro" id="IPR029069">
    <property type="entry name" value="HotDog_dom_sf"/>
</dbReference>
<dbReference type="RefSeq" id="WP_143228223.1">
    <property type="nucleotide sequence ID" value="NZ_FZOR01000050.1"/>
</dbReference>
<dbReference type="EMBL" id="FZOR01000050">
    <property type="protein sequence ID" value="SNT58541.1"/>
    <property type="molecule type" value="Genomic_DNA"/>
</dbReference>
<feature type="region of interest" description="Disordered" evidence="3">
    <location>
        <begin position="624"/>
        <end position="674"/>
    </location>
</feature>
<evidence type="ECO:0000259" key="5">
    <source>
        <dbReference type="Pfam" id="PF02551"/>
    </source>
</evidence>
<dbReference type="Pfam" id="PF00501">
    <property type="entry name" value="AMP-binding"/>
    <property type="match status" value="2"/>
</dbReference>
<dbReference type="InterPro" id="IPR042099">
    <property type="entry name" value="ANL_N_sf"/>
</dbReference>
<dbReference type="CDD" id="cd03445">
    <property type="entry name" value="Thioesterase_II_repeat2"/>
    <property type="match status" value="1"/>
</dbReference>
<organism evidence="8 9">
    <name type="scientific">Actinomadura meyerae</name>
    <dbReference type="NCBI Taxonomy" id="240840"/>
    <lineage>
        <taxon>Bacteria</taxon>
        <taxon>Bacillati</taxon>
        <taxon>Actinomycetota</taxon>
        <taxon>Actinomycetes</taxon>
        <taxon>Streptosporangiales</taxon>
        <taxon>Thermomonosporaceae</taxon>
        <taxon>Actinomadura</taxon>
    </lineage>
</organism>
<evidence type="ECO:0000259" key="7">
    <source>
        <dbReference type="Pfam" id="PF13622"/>
    </source>
</evidence>
<evidence type="ECO:0000313" key="9">
    <source>
        <dbReference type="Proteomes" id="UP000198318"/>
    </source>
</evidence>
<dbReference type="AlphaFoldDB" id="A0A239NUE5"/>
<feature type="domain" description="AMP-binding enzyme C-terminal" evidence="6">
    <location>
        <begin position="398"/>
        <end position="467"/>
    </location>
</feature>
<feature type="domain" description="Acyl-CoA thioesterase 2 C-terminal" evidence="5">
    <location>
        <begin position="676"/>
        <end position="775"/>
    </location>
</feature>
<evidence type="ECO:0000259" key="6">
    <source>
        <dbReference type="Pfam" id="PF13193"/>
    </source>
</evidence>
<dbReference type="GO" id="GO:0006637">
    <property type="term" value="P:acyl-CoA metabolic process"/>
    <property type="evidence" value="ECO:0007669"/>
    <property type="project" value="InterPro"/>
</dbReference>
<dbReference type="InterPro" id="IPR049449">
    <property type="entry name" value="TesB_ACOT8-like_N"/>
</dbReference>
<reference evidence="8 9" key="1">
    <citation type="submission" date="2017-06" db="EMBL/GenBank/DDBJ databases">
        <authorList>
            <person name="Kim H.J."/>
            <person name="Triplett B.A."/>
        </authorList>
    </citation>
    <scope>NUCLEOTIDE SEQUENCE [LARGE SCALE GENOMIC DNA]</scope>
    <source>
        <strain evidence="8 9">DSM 44715</strain>
    </source>
</reference>
<dbReference type="CDD" id="cd03444">
    <property type="entry name" value="Thioesterase_II_repeat1"/>
    <property type="match status" value="1"/>
</dbReference>
<dbReference type="SUPFAM" id="SSF56801">
    <property type="entry name" value="Acetyl-CoA synthetase-like"/>
    <property type="match status" value="1"/>
</dbReference>
<dbReference type="InterPro" id="IPR003703">
    <property type="entry name" value="Acyl_CoA_thio"/>
</dbReference>
<evidence type="ECO:0000313" key="8">
    <source>
        <dbReference type="EMBL" id="SNT58541.1"/>
    </source>
</evidence>
<protein>
    <submittedName>
        <fullName evidence="8">Acyl-CoA thioesterase II</fullName>
    </submittedName>
</protein>
<dbReference type="PANTHER" id="PTHR11066:SF34">
    <property type="entry name" value="ACYL-COENZYME A THIOESTERASE 8"/>
    <property type="match status" value="1"/>
</dbReference>
<feature type="domain" description="AMP-dependent synthetase/ligase" evidence="4">
    <location>
        <begin position="148"/>
        <end position="338"/>
    </location>
</feature>
<gene>
    <name evidence="8" type="ORF">SAMN05443665_105012</name>
</gene>
<dbReference type="OrthoDB" id="9803968at2"/>
<dbReference type="Pfam" id="PF13193">
    <property type="entry name" value="AMP-binding_C"/>
    <property type="match status" value="1"/>
</dbReference>
<dbReference type="InterPro" id="IPR045851">
    <property type="entry name" value="AMP-bd_C_sf"/>
</dbReference>